<accession>A0A8H5M1G0</accession>
<gene>
    <name evidence="2" type="ORF">D9757_008013</name>
</gene>
<dbReference type="AlphaFoldDB" id="A0A8H5M1G0"/>
<feature type="compositionally biased region" description="Low complexity" evidence="1">
    <location>
        <begin position="39"/>
        <end position="48"/>
    </location>
</feature>
<reference evidence="2 3" key="1">
    <citation type="journal article" date="2020" name="ISME J.">
        <title>Uncovering the hidden diversity of litter-decomposition mechanisms in mushroom-forming fungi.</title>
        <authorList>
            <person name="Floudas D."/>
            <person name="Bentzer J."/>
            <person name="Ahren D."/>
            <person name="Johansson T."/>
            <person name="Persson P."/>
            <person name="Tunlid A."/>
        </authorList>
    </citation>
    <scope>NUCLEOTIDE SEQUENCE [LARGE SCALE GENOMIC DNA]</scope>
    <source>
        <strain evidence="2 3">CBS 406.79</strain>
    </source>
</reference>
<comment type="caution">
    <text evidence="2">The sequence shown here is derived from an EMBL/GenBank/DDBJ whole genome shotgun (WGS) entry which is preliminary data.</text>
</comment>
<protein>
    <submittedName>
        <fullName evidence="2">Uncharacterized protein</fullName>
    </submittedName>
</protein>
<sequence>MSLDNPPPHLLRAVSSNSSLNSISSLTRRPRAKARSKTVASDSAPADAAVQATGTSYLGSDIVQEPLSSTDADGITLEQSRSEEPNTASNTIPDSARLSKTAQQASRLSSIKTGFKPPPSAFSRVPLSQIDSEPSAVNIRDSVLTQDSEITQQTHSSSVYPLSTLSASTTSHPLLPIQYQIKCRTRSPVLTISSLLTETMFPTACVS</sequence>
<evidence type="ECO:0000313" key="2">
    <source>
        <dbReference type="EMBL" id="KAF5377363.1"/>
    </source>
</evidence>
<feature type="region of interest" description="Disordered" evidence="1">
    <location>
        <begin position="1"/>
        <end position="48"/>
    </location>
</feature>
<proteinExistence type="predicted"/>
<dbReference type="OrthoDB" id="3261862at2759"/>
<keyword evidence="3" id="KW-1185">Reference proteome</keyword>
<name>A0A8H5M1G0_9AGAR</name>
<evidence type="ECO:0000313" key="3">
    <source>
        <dbReference type="Proteomes" id="UP000518752"/>
    </source>
</evidence>
<dbReference type="Proteomes" id="UP000518752">
    <property type="component" value="Unassembled WGS sequence"/>
</dbReference>
<organism evidence="2 3">
    <name type="scientific">Collybiopsis confluens</name>
    <dbReference type="NCBI Taxonomy" id="2823264"/>
    <lineage>
        <taxon>Eukaryota</taxon>
        <taxon>Fungi</taxon>
        <taxon>Dikarya</taxon>
        <taxon>Basidiomycota</taxon>
        <taxon>Agaricomycotina</taxon>
        <taxon>Agaricomycetes</taxon>
        <taxon>Agaricomycetidae</taxon>
        <taxon>Agaricales</taxon>
        <taxon>Marasmiineae</taxon>
        <taxon>Omphalotaceae</taxon>
        <taxon>Collybiopsis</taxon>
    </lineage>
</organism>
<feature type="region of interest" description="Disordered" evidence="1">
    <location>
        <begin position="77"/>
        <end position="126"/>
    </location>
</feature>
<dbReference type="EMBL" id="JAACJN010000084">
    <property type="protein sequence ID" value="KAF5377363.1"/>
    <property type="molecule type" value="Genomic_DNA"/>
</dbReference>
<feature type="compositionally biased region" description="Low complexity" evidence="1">
    <location>
        <begin position="15"/>
        <end position="26"/>
    </location>
</feature>
<feature type="compositionally biased region" description="Polar residues" evidence="1">
    <location>
        <begin position="85"/>
        <end position="112"/>
    </location>
</feature>
<evidence type="ECO:0000256" key="1">
    <source>
        <dbReference type="SAM" id="MobiDB-lite"/>
    </source>
</evidence>